<dbReference type="Gene3D" id="1.10.10.60">
    <property type="entry name" value="Homeodomain-like"/>
    <property type="match status" value="1"/>
</dbReference>
<dbReference type="SUPFAM" id="SSF51215">
    <property type="entry name" value="Regulatory protein AraC"/>
    <property type="match status" value="1"/>
</dbReference>
<evidence type="ECO:0000256" key="3">
    <source>
        <dbReference type="ARBA" id="ARBA00023163"/>
    </source>
</evidence>
<gene>
    <name evidence="5" type="ORF">SAMN05421541_10419</name>
</gene>
<dbReference type="GO" id="GO:0043565">
    <property type="term" value="F:sequence-specific DNA binding"/>
    <property type="evidence" value="ECO:0007669"/>
    <property type="project" value="InterPro"/>
</dbReference>
<dbReference type="InterPro" id="IPR009057">
    <property type="entry name" value="Homeodomain-like_sf"/>
</dbReference>
<keyword evidence="2 5" id="KW-0238">DNA-binding</keyword>
<keyword evidence="6" id="KW-1185">Reference proteome</keyword>
<organism evidence="5 6">
    <name type="scientific">Actinoplanes philippinensis</name>
    <dbReference type="NCBI Taxonomy" id="35752"/>
    <lineage>
        <taxon>Bacteria</taxon>
        <taxon>Bacillati</taxon>
        <taxon>Actinomycetota</taxon>
        <taxon>Actinomycetes</taxon>
        <taxon>Micromonosporales</taxon>
        <taxon>Micromonosporaceae</taxon>
        <taxon>Actinoplanes</taxon>
    </lineage>
</organism>
<dbReference type="AlphaFoldDB" id="A0A1I2DW35"/>
<proteinExistence type="predicted"/>
<dbReference type="InterPro" id="IPR018060">
    <property type="entry name" value="HTH_AraC"/>
</dbReference>
<dbReference type="OrthoDB" id="9799345at2"/>
<keyword evidence="3" id="KW-0804">Transcription</keyword>
<dbReference type="PANTHER" id="PTHR43280">
    <property type="entry name" value="ARAC-FAMILY TRANSCRIPTIONAL REGULATOR"/>
    <property type="match status" value="1"/>
</dbReference>
<dbReference type="EMBL" id="FONV01000004">
    <property type="protein sequence ID" value="SFE84815.1"/>
    <property type="molecule type" value="Genomic_DNA"/>
</dbReference>
<dbReference type="SMART" id="SM00342">
    <property type="entry name" value="HTH_ARAC"/>
    <property type="match status" value="1"/>
</dbReference>
<protein>
    <submittedName>
        <fullName evidence="5">AraC-type DNA-binding protein</fullName>
    </submittedName>
</protein>
<evidence type="ECO:0000313" key="5">
    <source>
        <dbReference type="EMBL" id="SFE84815.1"/>
    </source>
</evidence>
<evidence type="ECO:0000256" key="1">
    <source>
        <dbReference type="ARBA" id="ARBA00023015"/>
    </source>
</evidence>
<accession>A0A1I2DW35</accession>
<evidence type="ECO:0000259" key="4">
    <source>
        <dbReference type="PROSITE" id="PS01124"/>
    </source>
</evidence>
<feature type="domain" description="HTH araC/xylS-type" evidence="4">
    <location>
        <begin position="180"/>
        <end position="278"/>
    </location>
</feature>
<dbReference type="RefSeq" id="WP_093612542.1">
    <property type="nucleotide sequence ID" value="NZ_BOMT01000034.1"/>
</dbReference>
<dbReference type="Pfam" id="PF12833">
    <property type="entry name" value="HTH_18"/>
    <property type="match status" value="1"/>
</dbReference>
<sequence length="288" mass="31318">MVKNRQGIAELGFAAPVGTPGGIEVLELARLRGRASAEPRRPTFHHLLCLRSGRLEHTVDFTGHTLTPGRWLWVRPGQVQQWGDLGGAEGTLVLFEPEFLDAATAAAVRLDDPHAGVVHDPDPAERAALDDSAAHLGRVFAAPGRTPIEVRQTVLRHLLAVLVLQLAPTAGGPPGGDTFLRFRDAVERDFTRTRRVEDYARRLGWSARTLSRATRAAAGVNAKDFIDRRLILEAKRLLAHSDQTAAQVAARLGFTSATNFSKYFLQRAGVTPIAFRAAVRRPGRSAAV</sequence>
<evidence type="ECO:0000313" key="6">
    <source>
        <dbReference type="Proteomes" id="UP000199645"/>
    </source>
</evidence>
<dbReference type="PANTHER" id="PTHR43280:SF32">
    <property type="entry name" value="TRANSCRIPTIONAL REGULATORY PROTEIN"/>
    <property type="match status" value="1"/>
</dbReference>
<dbReference type="SUPFAM" id="SSF46689">
    <property type="entry name" value="Homeodomain-like"/>
    <property type="match status" value="1"/>
</dbReference>
<dbReference type="GO" id="GO:0003700">
    <property type="term" value="F:DNA-binding transcription factor activity"/>
    <property type="evidence" value="ECO:0007669"/>
    <property type="project" value="InterPro"/>
</dbReference>
<dbReference type="InterPro" id="IPR037923">
    <property type="entry name" value="HTH-like"/>
</dbReference>
<reference evidence="5 6" key="1">
    <citation type="submission" date="2016-10" db="EMBL/GenBank/DDBJ databases">
        <authorList>
            <person name="de Groot N.N."/>
        </authorList>
    </citation>
    <scope>NUCLEOTIDE SEQUENCE [LARGE SCALE GENOMIC DNA]</scope>
    <source>
        <strain evidence="5 6">DSM 43019</strain>
    </source>
</reference>
<dbReference type="STRING" id="35752.SAMN05421541_10419"/>
<dbReference type="PROSITE" id="PS01124">
    <property type="entry name" value="HTH_ARAC_FAMILY_2"/>
    <property type="match status" value="1"/>
</dbReference>
<evidence type="ECO:0000256" key="2">
    <source>
        <dbReference type="ARBA" id="ARBA00023125"/>
    </source>
</evidence>
<keyword evidence="1" id="KW-0805">Transcription regulation</keyword>
<name>A0A1I2DW35_9ACTN</name>
<dbReference type="Proteomes" id="UP000199645">
    <property type="component" value="Unassembled WGS sequence"/>
</dbReference>